<protein>
    <recommendedName>
        <fullName evidence="3">AAA ATPase AAA+ lid domain-containing protein</fullName>
    </recommendedName>
</protein>
<dbReference type="PANTHER" id="PTHR23073">
    <property type="entry name" value="26S PROTEASOME REGULATORY SUBUNIT"/>
    <property type="match status" value="1"/>
</dbReference>
<keyword evidence="2" id="KW-0067">ATP-binding</keyword>
<organism evidence="4 5">
    <name type="scientific">Ranitomeya imitator</name>
    <name type="common">mimic poison frog</name>
    <dbReference type="NCBI Taxonomy" id="111125"/>
    <lineage>
        <taxon>Eukaryota</taxon>
        <taxon>Metazoa</taxon>
        <taxon>Chordata</taxon>
        <taxon>Craniata</taxon>
        <taxon>Vertebrata</taxon>
        <taxon>Euteleostomi</taxon>
        <taxon>Amphibia</taxon>
        <taxon>Batrachia</taxon>
        <taxon>Anura</taxon>
        <taxon>Neobatrachia</taxon>
        <taxon>Hyloidea</taxon>
        <taxon>Dendrobatidae</taxon>
        <taxon>Dendrobatinae</taxon>
        <taxon>Ranitomeya</taxon>
    </lineage>
</organism>
<gene>
    <name evidence="4" type="ORF">RIMI_LOCUS383711</name>
</gene>
<dbReference type="Pfam" id="PF17862">
    <property type="entry name" value="AAA_lid_3"/>
    <property type="match status" value="1"/>
</dbReference>
<reference evidence="4" key="1">
    <citation type="submission" date="2023-07" db="EMBL/GenBank/DDBJ databases">
        <authorList>
            <person name="Stuckert A."/>
        </authorList>
    </citation>
    <scope>NUCLEOTIDE SEQUENCE</scope>
</reference>
<proteinExistence type="predicted"/>
<dbReference type="Proteomes" id="UP001176940">
    <property type="component" value="Unassembled WGS sequence"/>
</dbReference>
<dbReference type="InterPro" id="IPR041569">
    <property type="entry name" value="AAA_lid_3"/>
</dbReference>
<dbReference type="SUPFAM" id="SSF52540">
    <property type="entry name" value="P-loop containing nucleoside triphosphate hydrolases"/>
    <property type="match status" value="1"/>
</dbReference>
<evidence type="ECO:0000259" key="3">
    <source>
        <dbReference type="Pfam" id="PF17862"/>
    </source>
</evidence>
<dbReference type="Gene3D" id="1.10.8.60">
    <property type="match status" value="1"/>
</dbReference>
<sequence length="161" mass="18299">MDSSPTPKLRYRPPSLVFVASCLPDVSTGKIEFPMPNEEARARIMQIHSRKMNVSPDVNYEELARCTDDFNGAQCKAVCVEAGMIALRRGATELTHEDYMEGILEVQAKKKANLQYYALDPPFLHYFHWVKSAERNYICKNQAKAQNTDTTEQAVHETSEI</sequence>
<dbReference type="InterPro" id="IPR027417">
    <property type="entry name" value="P-loop_NTPase"/>
</dbReference>
<keyword evidence="1" id="KW-0547">Nucleotide-binding</keyword>
<evidence type="ECO:0000256" key="2">
    <source>
        <dbReference type="ARBA" id="ARBA00022840"/>
    </source>
</evidence>
<name>A0ABN9KN72_9NEOB</name>
<accession>A0ABN9KN72</accession>
<evidence type="ECO:0000256" key="1">
    <source>
        <dbReference type="ARBA" id="ARBA00022741"/>
    </source>
</evidence>
<comment type="caution">
    <text evidence="4">The sequence shown here is derived from an EMBL/GenBank/DDBJ whole genome shotgun (WGS) entry which is preliminary data.</text>
</comment>
<evidence type="ECO:0000313" key="4">
    <source>
        <dbReference type="EMBL" id="CAJ0916867.1"/>
    </source>
</evidence>
<keyword evidence="5" id="KW-1185">Reference proteome</keyword>
<evidence type="ECO:0000313" key="5">
    <source>
        <dbReference type="Proteomes" id="UP001176940"/>
    </source>
</evidence>
<dbReference type="EMBL" id="CAUEEQ010000447">
    <property type="protein sequence ID" value="CAJ0916867.1"/>
    <property type="molecule type" value="Genomic_DNA"/>
</dbReference>
<dbReference type="InterPro" id="IPR050221">
    <property type="entry name" value="26S_Proteasome_ATPase"/>
</dbReference>
<feature type="domain" description="AAA ATPase AAA+ lid" evidence="3">
    <location>
        <begin position="57"/>
        <end position="99"/>
    </location>
</feature>